<dbReference type="AlphaFoldDB" id="A0ABC8U465"/>
<keyword evidence="2" id="KW-0732">Signal</keyword>
<proteinExistence type="predicted"/>
<organism evidence="3 4">
    <name type="scientific">Ilex paraguariensis</name>
    <name type="common">yerba mate</name>
    <dbReference type="NCBI Taxonomy" id="185542"/>
    <lineage>
        <taxon>Eukaryota</taxon>
        <taxon>Viridiplantae</taxon>
        <taxon>Streptophyta</taxon>
        <taxon>Embryophyta</taxon>
        <taxon>Tracheophyta</taxon>
        <taxon>Spermatophyta</taxon>
        <taxon>Magnoliopsida</taxon>
        <taxon>eudicotyledons</taxon>
        <taxon>Gunneridae</taxon>
        <taxon>Pentapetalae</taxon>
        <taxon>asterids</taxon>
        <taxon>campanulids</taxon>
        <taxon>Aquifoliales</taxon>
        <taxon>Aquifoliaceae</taxon>
        <taxon>Ilex</taxon>
    </lineage>
</organism>
<sequence length="113" mass="11576">ILSFLLVMLQFPRLCAPPPPLVALVVLSLEIVPVQVTAELPVSSSTSSPVIPFSIDLVTRALAQSSPRAEVEIPASGLPEIFAADQLGGASATPPGESTAELSSSFPPASVKS</sequence>
<comment type="caution">
    <text evidence="3">The sequence shown here is derived from an EMBL/GenBank/DDBJ whole genome shotgun (WGS) entry which is preliminary data.</text>
</comment>
<reference evidence="3 4" key="1">
    <citation type="submission" date="2024-02" db="EMBL/GenBank/DDBJ databases">
        <authorList>
            <person name="Vignale AGUSTIN F."/>
            <person name="Sosa J E."/>
            <person name="Modenutti C."/>
        </authorList>
    </citation>
    <scope>NUCLEOTIDE SEQUENCE [LARGE SCALE GENOMIC DNA]</scope>
</reference>
<protein>
    <submittedName>
        <fullName evidence="3">Uncharacterized protein</fullName>
    </submittedName>
</protein>
<keyword evidence="4" id="KW-1185">Reference proteome</keyword>
<evidence type="ECO:0000256" key="2">
    <source>
        <dbReference type="SAM" id="SignalP"/>
    </source>
</evidence>
<feature type="region of interest" description="Disordered" evidence="1">
    <location>
        <begin position="87"/>
        <end position="113"/>
    </location>
</feature>
<feature type="compositionally biased region" description="Polar residues" evidence="1">
    <location>
        <begin position="100"/>
        <end position="113"/>
    </location>
</feature>
<evidence type="ECO:0000313" key="4">
    <source>
        <dbReference type="Proteomes" id="UP001642360"/>
    </source>
</evidence>
<feature type="non-terminal residue" evidence="3">
    <location>
        <position position="1"/>
    </location>
</feature>
<gene>
    <name evidence="3" type="ORF">ILEXP_LOCUS46411</name>
</gene>
<feature type="signal peptide" evidence="2">
    <location>
        <begin position="1"/>
        <end position="17"/>
    </location>
</feature>
<evidence type="ECO:0000256" key="1">
    <source>
        <dbReference type="SAM" id="MobiDB-lite"/>
    </source>
</evidence>
<dbReference type="EMBL" id="CAUOFW020006836">
    <property type="protein sequence ID" value="CAK9176554.1"/>
    <property type="molecule type" value="Genomic_DNA"/>
</dbReference>
<accession>A0ABC8U465</accession>
<name>A0ABC8U465_9AQUA</name>
<feature type="chain" id="PRO_5044885317" evidence="2">
    <location>
        <begin position="18"/>
        <end position="113"/>
    </location>
</feature>
<dbReference type="Proteomes" id="UP001642360">
    <property type="component" value="Unassembled WGS sequence"/>
</dbReference>
<evidence type="ECO:0000313" key="3">
    <source>
        <dbReference type="EMBL" id="CAK9176554.1"/>
    </source>
</evidence>